<dbReference type="Proteomes" id="UP000580250">
    <property type="component" value="Unassembled WGS sequence"/>
</dbReference>
<evidence type="ECO:0000259" key="3">
    <source>
        <dbReference type="Pfam" id="PF24359"/>
    </source>
</evidence>
<dbReference type="EMBL" id="CAJEWN010000061">
    <property type="protein sequence ID" value="CAD2156151.1"/>
    <property type="molecule type" value="Genomic_DNA"/>
</dbReference>
<comment type="caution">
    <text evidence="5">The sequence shown here is derived from an EMBL/GenBank/DDBJ whole genome shotgun (WGS) entry which is preliminary data.</text>
</comment>
<feature type="region of interest" description="Disordered" evidence="1">
    <location>
        <begin position="416"/>
        <end position="436"/>
    </location>
</feature>
<name>A0A6V7UF07_MELEN</name>
<feature type="compositionally biased region" description="Acidic residues" evidence="1">
    <location>
        <begin position="79"/>
        <end position="89"/>
    </location>
</feature>
<organism evidence="5 6">
    <name type="scientific">Meloidogyne enterolobii</name>
    <name type="common">Root-knot nematode worm</name>
    <name type="synonym">Meloidogyne mayaguensis</name>
    <dbReference type="NCBI Taxonomy" id="390850"/>
    <lineage>
        <taxon>Eukaryota</taxon>
        <taxon>Metazoa</taxon>
        <taxon>Ecdysozoa</taxon>
        <taxon>Nematoda</taxon>
        <taxon>Chromadorea</taxon>
        <taxon>Rhabditida</taxon>
        <taxon>Tylenchina</taxon>
        <taxon>Tylenchomorpha</taxon>
        <taxon>Tylenchoidea</taxon>
        <taxon>Meloidogynidae</taxon>
        <taxon>Meloidogyninae</taxon>
        <taxon>Meloidogyne</taxon>
    </lineage>
</organism>
<proteinExistence type="predicted"/>
<dbReference type="Pfam" id="PF24360">
    <property type="entry name" value="DUF7516"/>
    <property type="match status" value="1"/>
</dbReference>
<reference evidence="5 6" key="1">
    <citation type="submission" date="2020-08" db="EMBL/GenBank/DDBJ databases">
        <authorList>
            <person name="Koutsovoulos G."/>
            <person name="Danchin GJ E."/>
        </authorList>
    </citation>
    <scope>NUCLEOTIDE SEQUENCE [LARGE SCALE GENOMIC DNA]</scope>
</reference>
<evidence type="ECO:0000259" key="4">
    <source>
        <dbReference type="Pfam" id="PF24360"/>
    </source>
</evidence>
<feature type="domain" description="DUF7515" evidence="3">
    <location>
        <begin position="133"/>
        <end position="214"/>
    </location>
</feature>
<feature type="compositionally biased region" description="Basic and acidic residues" evidence="1">
    <location>
        <begin position="620"/>
        <end position="631"/>
    </location>
</feature>
<protein>
    <submittedName>
        <fullName evidence="5">Uncharacterized protein</fullName>
    </submittedName>
</protein>
<sequence length="1080" mass="122882">MARSESFFDAELPNDPSSSYRHVSTTNYNNYVEDEEDIGLDYGVEVNDENDDLGFGDDEEEDDLGLLPPGPPSRHFGNYEEEEEEDDEIGLNRMPPMPDEEDDIFGDPNTSTPAPQDPTINNDNVNYGMMNVPFTDFAKEVVYTVGSRPTGYCNVHELREDLRKDTGLLPDYVVAHYGFPNFETFMKSEMMVPYVRLQLIEGKHCFLPKNCERFAHIRNEQEIERAATLLAQTREENEKLCRALLPENREATLKGRKLISELIYELGGQDNPVSWTSVQKKYKEKYNEELAGEALKRMFTRDKAIKILETLFNYELKLFQANLPGHFFLQLKMPYNDLLNYYETELQNHNEAKAQMKNVAGRALRPKGNYPKQPKVFPTGPFYPSFVPPPPPAQPVKKSLDVPTGGGQTNIVNNNVSTSNQPCLPATSNAAPKKSKFDISPEEIGLSSTKKQSEMINDEEDDIAEERKITVKYNRKGWEEESSVPAYEIGGGGGGTAGGGMEKPSRLDTPINQNVNNGKNEVVEGEAVENDNKKKKTRYTSRIAGQDFTDSEESGDDEDEVVSVKQREGQKNVISKQQSDGENLTSFVPQPVLPPATISSSTTFVPPLRLSGHRAGIHKFMQEKVEQRKMEGTTTQQQTNPSSLKPKIKRYPVNYSSDEYDEDDNIFNEQQKPREKEKSVENIFGGRVEQQGGGGIGTNNNSTTMFNSSLPSQHQQQPQQQQPTSSTRHLSTFSSSSINQQQQNNVNSNNFNSPQKNIKIDSEWLLVDKVEWLRNEANKQKMSHESRPDEGSFIFRKGNEVLVLTESDDKIRASKHCDGRIKWDAYFPKTEWKLFSITILGLVYSFMLRDANSIIVMKGNSDNVFLPPVSNKCKNFTPPYPICLTTACGQDFLCFFTKKFGFSNHFLTPKPIKIDGVEYCCSEQFYMYMKAMYFDYRSLAEEIMLTNDPSTIKKLGNADTMRQRQANGAEVKCRDFDHDKWRKVKRNVMLTGLRAKFEQNVLLFNMLIETENALLIEASQTDLFWGIGCSLTGEEIKSIDNWRGSNQMGNLLMKLRTEFQYRCRANEFSIKKEEYEDDCF</sequence>
<feature type="compositionally biased region" description="Polar residues" evidence="1">
    <location>
        <begin position="572"/>
        <end position="588"/>
    </location>
</feature>
<accession>A0A6V7UF07</accession>
<dbReference type="InterPro" id="IPR055937">
    <property type="entry name" value="DUF7515"/>
</dbReference>
<feature type="region of interest" description="Disordered" evidence="1">
    <location>
        <begin position="46"/>
        <end position="120"/>
    </location>
</feature>
<evidence type="ECO:0000256" key="1">
    <source>
        <dbReference type="SAM" id="MobiDB-lite"/>
    </source>
</evidence>
<feature type="compositionally biased region" description="Low complexity" evidence="1">
    <location>
        <begin position="698"/>
        <end position="754"/>
    </location>
</feature>
<feature type="compositionally biased region" description="Polar residues" evidence="1">
    <location>
        <begin position="108"/>
        <end position="120"/>
    </location>
</feature>
<feature type="domain" description="NADAR" evidence="2">
    <location>
        <begin position="902"/>
        <end position="1059"/>
    </location>
</feature>
<dbReference type="InterPro" id="IPR037238">
    <property type="entry name" value="YbiA-like_sf"/>
</dbReference>
<gene>
    <name evidence="5" type="ORF">MENT_LOCUS12141</name>
</gene>
<evidence type="ECO:0000259" key="2">
    <source>
        <dbReference type="Pfam" id="PF08719"/>
    </source>
</evidence>
<dbReference type="CDD" id="cd15457">
    <property type="entry name" value="NADAR"/>
    <property type="match status" value="1"/>
</dbReference>
<feature type="compositionally biased region" description="Acidic residues" evidence="1">
    <location>
        <begin position="46"/>
        <end position="64"/>
    </location>
</feature>
<dbReference type="Pfam" id="PF24359">
    <property type="entry name" value="DUF7515"/>
    <property type="match status" value="1"/>
</dbReference>
<feature type="region of interest" description="Disordered" evidence="1">
    <location>
        <begin position="1"/>
        <end position="23"/>
    </location>
</feature>
<feature type="domain" description="DUF7516" evidence="4">
    <location>
        <begin position="253"/>
        <end position="337"/>
    </location>
</feature>
<dbReference type="NCBIfam" id="TIGR02464">
    <property type="entry name" value="ribofla_fusion"/>
    <property type="match status" value="1"/>
</dbReference>
<feature type="region of interest" description="Disordered" evidence="1">
    <location>
        <begin position="619"/>
        <end position="754"/>
    </location>
</feature>
<dbReference type="AlphaFoldDB" id="A0A6V7UF07"/>
<dbReference type="InterPro" id="IPR055938">
    <property type="entry name" value="DUF7516"/>
</dbReference>
<dbReference type="OrthoDB" id="206452at2759"/>
<feature type="compositionally biased region" description="Acidic residues" evidence="1">
    <location>
        <begin position="549"/>
        <end position="561"/>
    </location>
</feature>
<evidence type="ECO:0000313" key="6">
    <source>
        <dbReference type="Proteomes" id="UP000580250"/>
    </source>
</evidence>
<dbReference type="SUPFAM" id="SSF143990">
    <property type="entry name" value="YbiA-like"/>
    <property type="match status" value="1"/>
</dbReference>
<feature type="compositionally biased region" description="Basic and acidic residues" evidence="1">
    <location>
        <begin position="671"/>
        <end position="680"/>
    </location>
</feature>
<evidence type="ECO:0000313" key="5">
    <source>
        <dbReference type="EMBL" id="CAD2156151.1"/>
    </source>
</evidence>
<feature type="compositionally biased region" description="Gly residues" evidence="1">
    <location>
        <begin position="489"/>
        <end position="501"/>
    </location>
</feature>
<feature type="compositionally biased region" description="Polar residues" evidence="1">
    <location>
        <begin position="632"/>
        <end position="643"/>
    </location>
</feature>
<dbReference type="Gene3D" id="1.10.357.40">
    <property type="entry name" value="YbiA-like"/>
    <property type="match status" value="1"/>
</dbReference>
<dbReference type="Pfam" id="PF08719">
    <property type="entry name" value="NADAR"/>
    <property type="match status" value="1"/>
</dbReference>
<dbReference type="InterPro" id="IPR012816">
    <property type="entry name" value="NADAR"/>
</dbReference>
<feature type="region of interest" description="Disordered" evidence="1">
    <location>
        <begin position="485"/>
        <end position="604"/>
    </location>
</feature>